<dbReference type="GO" id="GO:0000902">
    <property type="term" value="P:cell morphogenesis"/>
    <property type="evidence" value="ECO:0007669"/>
    <property type="project" value="TreeGrafter"/>
</dbReference>
<keyword evidence="10" id="KW-1133">Transmembrane helix</keyword>
<sequence length="311" mass="34479">MKLVPMNVEGHNGSLRRQKREWILAPRNLDEGHDYTTYDFIAKIRSDKETQDKIIYSLTGPGVDQDPKGRFAVDRDTGKVKVYSILDREEIAAYHLHGVAKFPDGTRAEKDIELVIRVIDINDCTPVIKAQQVGQVSEHSKLGTVVMKVIATDDDDNTTANAQISYRIDESSNSGGMFSINSQTGEVMVVKTTLDREVSHYTYKLIVLASDLGGQAGGNTGTGEIEIKLTDINDNIPTLAKETYEGSVEENTVGVEVLRIQAVDLDMINTENWFAVYEIVSGNEGGYFNITNDKKTKEGVITITKVCLNER</sequence>
<dbReference type="Proteomes" id="UP000265000">
    <property type="component" value="Unplaced"/>
</dbReference>
<dbReference type="GO" id="GO:0044331">
    <property type="term" value="P:cell-cell adhesion mediated by cadherin"/>
    <property type="evidence" value="ECO:0007669"/>
    <property type="project" value="TreeGrafter"/>
</dbReference>
<dbReference type="InterPro" id="IPR002126">
    <property type="entry name" value="Cadherin-like_dom"/>
</dbReference>
<organism evidence="15 16">
    <name type="scientific">Fundulus heteroclitus</name>
    <name type="common">Killifish</name>
    <name type="synonym">Mummichog</name>
    <dbReference type="NCBI Taxonomy" id="8078"/>
    <lineage>
        <taxon>Eukaryota</taxon>
        <taxon>Metazoa</taxon>
        <taxon>Chordata</taxon>
        <taxon>Craniata</taxon>
        <taxon>Vertebrata</taxon>
        <taxon>Euteleostomi</taxon>
        <taxon>Actinopterygii</taxon>
        <taxon>Neopterygii</taxon>
        <taxon>Teleostei</taxon>
        <taxon>Neoteleostei</taxon>
        <taxon>Acanthomorphata</taxon>
        <taxon>Ovalentaria</taxon>
        <taxon>Atherinomorphae</taxon>
        <taxon>Cyprinodontiformes</taxon>
        <taxon>Fundulidae</taxon>
        <taxon>Fundulus</taxon>
    </lineage>
</organism>
<dbReference type="PROSITE" id="PS00232">
    <property type="entry name" value="CADHERIN_1"/>
    <property type="match status" value="1"/>
</dbReference>
<reference evidence="15" key="1">
    <citation type="submission" date="2025-08" db="UniProtKB">
        <authorList>
            <consortium name="Ensembl"/>
        </authorList>
    </citation>
    <scope>IDENTIFICATION</scope>
</reference>
<dbReference type="GO" id="GO:0016339">
    <property type="term" value="P:calcium-dependent cell-cell adhesion via plasma membrane cell adhesion molecules"/>
    <property type="evidence" value="ECO:0007669"/>
    <property type="project" value="TreeGrafter"/>
</dbReference>
<evidence type="ECO:0000256" key="10">
    <source>
        <dbReference type="ARBA" id="ARBA00022989"/>
    </source>
</evidence>
<dbReference type="GO" id="GO:0007156">
    <property type="term" value="P:homophilic cell adhesion via plasma membrane adhesion molecules"/>
    <property type="evidence" value="ECO:0007669"/>
    <property type="project" value="InterPro"/>
</dbReference>
<dbReference type="GO" id="GO:0005912">
    <property type="term" value="C:adherens junction"/>
    <property type="evidence" value="ECO:0007669"/>
    <property type="project" value="TreeGrafter"/>
</dbReference>
<keyword evidence="9" id="KW-0965">Cell junction</keyword>
<dbReference type="GO" id="GO:0008013">
    <property type="term" value="F:beta-catenin binding"/>
    <property type="evidence" value="ECO:0007669"/>
    <property type="project" value="TreeGrafter"/>
</dbReference>
<dbReference type="GO" id="GO:0045296">
    <property type="term" value="F:cadherin binding"/>
    <property type="evidence" value="ECO:0007669"/>
    <property type="project" value="TreeGrafter"/>
</dbReference>
<dbReference type="GO" id="GO:0060027">
    <property type="term" value="P:convergent extension involved in gastrulation"/>
    <property type="evidence" value="ECO:0007669"/>
    <property type="project" value="UniProtKB-ARBA"/>
</dbReference>
<evidence type="ECO:0000256" key="1">
    <source>
        <dbReference type="ARBA" id="ARBA00004236"/>
    </source>
</evidence>
<dbReference type="GO" id="GO:0005737">
    <property type="term" value="C:cytoplasm"/>
    <property type="evidence" value="ECO:0007669"/>
    <property type="project" value="TreeGrafter"/>
</dbReference>
<dbReference type="PANTHER" id="PTHR24027:SF319">
    <property type="entry name" value="CADHERIN-1"/>
    <property type="match status" value="1"/>
</dbReference>
<dbReference type="InterPro" id="IPR020894">
    <property type="entry name" value="Cadherin_CS"/>
</dbReference>
<dbReference type="GO" id="GO:0005509">
    <property type="term" value="F:calcium ion binding"/>
    <property type="evidence" value="ECO:0007669"/>
    <property type="project" value="UniProtKB-UniRule"/>
</dbReference>
<dbReference type="PANTHER" id="PTHR24027">
    <property type="entry name" value="CADHERIN-23"/>
    <property type="match status" value="1"/>
</dbReference>
<evidence type="ECO:0000256" key="2">
    <source>
        <dbReference type="ARBA" id="ARBA00004568"/>
    </source>
</evidence>
<evidence type="ECO:0000256" key="13">
    <source>
        <dbReference type="PROSITE-ProRule" id="PRU00043"/>
    </source>
</evidence>
<keyword evidence="6" id="KW-0677">Repeat</keyword>
<dbReference type="GO" id="GO:0016342">
    <property type="term" value="C:catenin complex"/>
    <property type="evidence" value="ECO:0007669"/>
    <property type="project" value="TreeGrafter"/>
</dbReference>
<comment type="subcellular location">
    <subcellularLocation>
        <location evidence="2">Cell junction</location>
        <location evidence="2">Desmosome</location>
    </subcellularLocation>
    <subcellularLocation>
        <location evidence="1">Cell membrane</location>
    </subcellularLocation>
</comment>
<dbReference type="PROSITE" id="PS50268">
    <property type="entry name" value="CADHERIN_2"/>
    <property type="match status" value="3"/>
</dbReference>
<keyword evidence="12" id="KW-0325">Glycoprotein</keyword>
<evidence type="ECO:0000256" key="12">
    <source>
        <dbReference type="ARBA" id="ARBA00023180"/>
    </source>
</evidence>
<dbReference type="FunFam" id="2.60.40.60:FF:000068">
    <property type="entry name" value="Desmoglein 1"/>
    <property type="match status" value="1"/>
</dbReference>
<dbReference type="Gene3D" id="2.60.40.60">
    <property type="entry name" value="Cadherins"/>
    <property type="match status" value="3"/>
</dbReference>
<evidence type="ECO:0000256" key="9">
    <source>
        <dbReference type="ARBA" id="ARBA00022949"/>
    </source>
</evidence>
<protein>
    <recommendedName>
        <fullName evidence="14">Cadherin domain-containing protein</fullName>
    </recommendedName>
</protein>
<dbReference type="SUPFAM" id="SSF49313">
    <property type="entry name" value="Cadherin-like"/>
    <property type="match status" value="3"/>
</dbReference>
<keyword evidence="3" id="KW-1003">Cell membrane</keyword>
<feature type="domain" description="Cadherin" evidence="14">
    <location>
        <begin position="240"/>
        <end position="305"/>
    </location>
</feature>
<reference evidence="15" key="2">
    <citation type="submission" date="2025-09" db="UniProtKB">
        <authorList>
            <consortium name="Ensembl"/>
        </authorList>
    </citation>
    <scope>IDENTIFICATION</scope>
</reference>
<dbReference type="GO" id="GO:0030057">
    <property type="term" value="C:desmosome"/>
    <property type="evidence" value="ECO:0007669"/>
    <property type="project" value="UniProtKB-SubCell"/>
</dbReference>
<name>A0A3Q2TE66_FUNHE</name>
<keyword evidence="16" id="KW-1185">Reference proteome</keyword>
<dbReference type="PRINTS" id="PR00205">
    <property type="entry name" value="CADHERIN"/>
</dbReference>
<evidence type="ECO:0000256" key="4">
    <source>
        <dbReference type="ARBA" id="ARBA00022692"/>
    </source>
</evidence>
<dbReference type="Pfam" id="PF00028">
    <property type="entry name" value="Cadherin"/>
    <property type="match status" value="3"/>
</dbReference>
<feature type="domain" description="Cadherin" evidence="14">
    <location>
        <begin position="47"/>
        <end position="128"/>
    </location>
</feature>
<evidence type="ECO:0000256" key="6">
    <source>
        <dbReference type="ARBA" id="ARBA00022737"/>
    </source>
</evidence>
<keyword evidence="5" id="KW-0479">Metal-binding</keyword>
<dbReference type="AlphaFoldDB" id="A0A3Q2TE66"/>
<dbReference type="InterPro" id="IPR015919">
    <property type="entry name" value="Cadherin-like_sf"/>
</dbReference>
<dbReference type="GeneTree" id="ENSGT01030000234624"/>
<evidence type="ECO:0000256" key="11">
    <source>
        <dbReference type="ARBA" id="ARBA00023136"/>
    </source>
</evidence>
<dbReference type="InterPro" id="IPR039808">
    <property type="entry name" value="Cadherin"/>
</dbReference>
<keyword evidence="8" id="KW-0130">Cell adhesion</keyword>
<dbReference type="FunFam" id="2.60.40.60:FF:000011">
    <property type="entry name" value="Cadherin 1"/>
    <property type="match status" value="1"/>
</dbReference>
<accession>A0A3Q2TE66</accession>
<evidence type="ECO:0000256" key="8">
    <source>
        <dbReference type="ARBA" id="ARBA00022889"/>
    </source>
</evidence>
<proteinExistence type="predicted"/>
<keyword evidence="4" id="KW-0812">Transmembrane</keyword>
<dbReference type="CDD" id="cd11304">
    <property type="entry name" value="Cadherin_repeat"/>
    <property type="match status" value="2"/>
</dbReference>
<evidence type="ECO:0000256" key="3">
    <source>
        <dbReference type="ARBA" id="ARBA00022475"/>
    </source>
</evidence>
<dbReference type="Ensembl" id="ENSFHET00000021615.1">
    <property type="protein sequence ID" value="ENSFHEP00000013940.1"/>
    <property type="gene ID" value="ENSFHEG00000015495.1"/>
</dbReference>
<evidence type="ECO:0000256" key="7">
    <source>
        <dbReference type="ARBA" id="ARBA00022837"/>
    </source>
</evidence>
<evidence type="ECO:0000313" key="16">
    <source>
        <dbReference type="Proteomes" id="UP000265000"/>
    </source>
</evidence>
<dbReference type="GO" id="GO:0034332">
    <property type="term" value="P:adherens junction organization"/>
    <property type="evidence" value="ECO:0007669"/>
    <property type="project" value="TreeGrafter"/>
</dbReference>
<dbReference type="GO" id="GO:0007043">
    <property type="term" value="P:cell-cell junction assembly"/>
    <property type="evidence" value="ECO:0007669"/>
    <property type="project" value="TreeGrafter"/>
</dbReference>
<evidence type="ECO:0000313" key="15">
    <source>
        <dbReference type="Ensembl" id="ENSFHEP00000013940.1"/>
    </source>
</evidence>
<dbReference type="FunFam" id="2.60.40.60:FF:000019">
    <property type="entry name" value="Cadherin 2"/>
    <property type="match status" value="1"/>
</dbReference>
<feature type="domain" description="Cadherin" evidence="14">
    <location>
        <begin position="128"/>
        <end position="239"/>
    </location>
</feature>
<evidence type="ECO:0000259" key="14">
    <source>
        <dbReference type="PROSITE" id="PS50268"/>
    </source>
</evidence>
<dbReference type="SMART" id="SM00112">
    <property type="entry name" value="CA"/>
    <property type="match status" value="2"/>
</dbReference>
<keyword evidence="11" id="KW-0472">Membrane</keyword>
<evidence type="ECO:0000256" key="5">
    <source>
        <dbReference type="ARBA" id="ARBA00022723"/>
    </source>
</evidence>
<dbReference type="GO" id="GO:0016477">
    <property type="term" value="P:cell migration"/>
    <property type="evidence" value="ECO:0007669"/>
    <property type="project" value="TreeGrafter"/>
</dbReference>
<keyword evidence="7 13" id="KW-0106">Calcium</keyword>
<dbReference type="STRING" id="8078.ENSFHEP00000013940"/>